<dbReference type="SUPFAM" id="SSF53383">
    <property type="entry name" value="PLP-dependent transferases"/>
    <property type="match status" value="1"/>
</dbReference>
<dbReference type="KEGG" id="ppsu:NO713_03077"/>
<dbReference type="RefSeq" id="WP_254174105.1">
    <property type="nucleotide sequence ID" value="NZ_LR882967.1"/>
</dbReference>
<protein>
    <submittedName>
        <fullName evidence="4">GDP-perosamine synthase</fullName>
        <ecNumber evidence="4">2.6.1.102</ecNumber>
    </submittedName>
</protein>
<keyword evidence="4" id="KW-0032">Aminotransferase</keyword>
<dbReference type="EMBL" id="LR882967">
    <property type="protein sequence ID" value="CAD5959069.1"/>
    <property type="molecule type" value="Genomic_DNA"/>
</dbReference>
<dbReference type="CDD" id="cd00616">
    <property type="entry name" value="AHBA_syn"/>
    <property type="match status" value="1"/>
</dbReference>
<dbReference type="GO" id="GO:0030170">
    <property type="term" value="F:pyridoxal phosphate binding"/>
    <property type="evidence" value="ECO:0007669"/>
    <property type="project" value="TreeGrafter"/>
</dbReference>
<proteinExistence type="inferred from homology"/>
<evidence type="ECO:0000256" key="3">
    <source>
        <dbReference type="RuleBase" id="RU004508"/>
    </source>
</evidence>
<dbReference type="GO" id="GO:0000271">
    <property type="term" value="P:polysaccharide biosynthetic process"/>
    <property type="evidence" value="ECO:0007669"/>
    <property type="project" value="TreeGrafter"/>
</dbReference>
<dbReference type="Gene3D" id="3.40.640.10">
    <property type="entry name" value="Type I PLP-dependent aspartate aminotransferase-like (Major domain)"/>
    <property type="match status" value="1"/>
</dbReference>
<dbReference type="AlphaFoldDB" id="A0A9W4G840"/>
<gene>
    <name evidence="4" type="primary">perA</name>
    <name evidence="4" type="ORF">NO713_03077</name>
</gene>
<dbReference type="Proteomes" id="UP001153719">
    <property type="component" value="Chromosome"/>
</dbReference>
<evidence type="ECO:0000313" key="4">
    <source>
        <dbReference type="EMBL" id="CAD5959069.1"/>
    </source>
</evidence>
<feature type="modified residue" description="N6-(pyridoxal phosphate)lysine" evidence="2">
    <location>
        <position position="184"/>
    </location>
</feature>
<dbReference type="InterPro" id="IPR000653">
    <property type="entry name" value="DegT/StrS_aminotransferase"/>
</dbReference>
<evidence type="ECO:0000256" key="2">
    <source>
        <dbReference type="PIRSR" id="PIRSR000390-2"/>
    </source>
</evidence>
<dbReference type="PANTHER" id="PTHR30244:SF34">
    <property type="entry name" value="DTDP-4-AMINO-4,6-DIDEOXYGALACTOSE TRANSAMINASE"/>
    <property type="match status" value="1"/>
</dbReference>
<dbReference type="PIRSF" id="PIRSF000390">
    <property type="entry name" value="PLP_StrS"/>
    <property type="match status" value="1"/>
</dbReference>
<dbReference type="Gene3D" id="3.90.1150.10">
    <property type="entry name" value="Aspartate Aminotransferase, domain 1"/>
    <property type="match status" value="1"/>
</dbReference>
<accession>A0A9W4G840</accession>
<feature type="active site" description="Proton acceptor" evidence="1">
    <location>
        <position position="184"/>
    </location>
</feature>
<dbReference type="InterPro" id="IPR015421">
    <property type="entry name" value="PyrdxlP-dep_Trfase_major"/>
</dbReference>
<dbReference type="Pfam" id="PF01041">
    <property type="entry name" value="DegT_DnrJ_EryC1"/>
    <property type="match status" value="1"/>
</dbReference>
<keyword evidence="2 3" id="KW-0663">Pyridoxal phosphate</keyword>
<dbReference type="InterPro" id="IPR015424">
    <property type="entry name" value="PyrdxlP-dep_Trfase"/>
</dbReference>
<sequence length="369" mass="41527">MSKPKIIQIEPWIDESELVQLKRVIESTYLTEHKITQEFEEGIKSLTGAKYAIATSNGTTALYCGLKALGIGFGDEVLVPDLTFVASSNAIIMTGATPIFCDIEKDNLGIDVREAEALITERTKAIMPVHLYGQSADMEKIIEFATRHHLKVIEDAAQSIGVQFKGEHIGLRGDVSAISFYGNKTITCGEGGIILTNSDIIAQSCRRLKNHGRDHRGTFVHEHIGFNFSITEMQSAIGVAQLQKLPAIIQRKQEIYDRYVAGLKDIPELQIMPIDSRCEPVHWFTSCYTNQRAELADYLAENGIQTRRFFCPLHLQPCYQNQEWMNPERNYPISAQAYERGISLPSSYGLKPEEQNYVIEKIREFYSGS</sequence>
<name>A0A9W4G840_9CYAN</name>
<dbReference type="InterPro" id="IPR015422">
    <property type="entry name" value="PyrdxlP-dep_Trfase_small"/>
</dbReference>
<evidence type="ECO:0000313" key="5">
    <source>
        <dbReference type="Proteomes" id="UP001153719"/>
    </source>
</evidence>
<evidence type="ECO:0000256" key="1">
    <source>
        <dbReference type="PIRSR" id="PIRSR000390-1"/>
    </source>
</evidence>
<organism evidence="4 5">
    <name type="scientific">Planktothrix pseudagardhii</name>
    <dbReference type="NCBI Taxonomy" id="132604"/>
    <lineage>
        <taxon>Bacteria</taxon>
        <taxon>Bacillati</taxon>
        <taxon>Cyanobacteriota</taxon>
        <taxon>Cyanophyceae</taxon>
        <taxon>Oscillatoriophycideae</taxon>
        <taxon>Oscillatoriales</taxon>
        <taxon>Microcoleaceae</taxon>
        <taxon>Planktothrix</taxon>
    </lineage>
</organism>
<keyword evidence="4" id="KW-0808">Transferase</keyword>
<keyword evidence="5" id="KW-1185">Reference proteome</keyword>
<dbReference type="PANTHER" id="PTHR30244">
    <property type="entry name" value="TRANSAMINASE"/>
    <property type="match status" value="1"/>
</dbReference>
<comment type="similarity">
    <text evidence="3">Belongs to the DegT/DnrJ/EryC1 family.</text>
</comment>
<dbReference type="GO" id="GO:0102933">
    <property type="term" value="F:GDP-4-dehydro-6-deoxy-D-mannose-4-aminotransferase activity"/>
    <property type="evidence" value="ECO:0007669"/>
    <property type="project" value="UniProtKB-EC"/>
</dbReference>
<reference evidence="4" key="1">
    <citation type="submission" date="2020-09" db="EMBL/GenBank/DDBJ databases">
        <authorList>
            <person name="Blom J."/>
        </authorList>
    </citation>
    <scope>NUCLEOTIDE SEQUENCE</scope>
    <source>
        <strain evidence="4">No.713</strain>
    </source>
</reference>
<dbReference type="EC" id="2.6.1.102" evidence="4"/>